<keyword evidence="2" id="KW-0812">Transmembrane</keyword>
<proteinExistence type="predicted"/>
<gene>
    <name evidence="3" type="ORF">OHA16_36410</name>
</gene>
<keyword evidence="4" id="KW-1185">Reference proteome</keyword>
<dbReference type="RefSeq" id="WP_328958546.1">
    <property type="nucleotide sequence ID" value="NZ_CP108110.1"/>
</dbReference>
<accession>A0ABZ1UA71</accession>
<evidence type="ECO:0000256" key="1">
    <source>
        <dbReference type="SAM" id="MobiDB-lite"/>
    </source>
</evidence>
<dbReference type="EMBL" id="CP108110">
    <property type="protein sequence ID" value="WUQ87993.1"/>
    <property type="molecule type" value="Genomic_DNA"/>
</dbReference>
<protein>
    <recommendedName>
        <fullName evidence="5">Integral membrane protein</fullName>
    </recommendedName>
</protein>
<feature type="region of interest" description="Disordered" evidence="1">
    <location>
        <begin position="1"/>
        <end position="21"/>
    </location>
</feature>
<organism evidence="3 4">
    <name type="scientific">Kitasatospora purpeofusca</name>
    <dbReference type="NCBI Taxonomy" id="67352"/>
    <lineage>
        <taxon>Bacteria</taxon>
        <taxon>Bacillati</taxon>
        <taxon>Actinomycetota</taxon>
        <taxon>Actinomycetes</taxon>
        <taxon>Kitasatosporales</taxon>
        <taxon>Streptomycetaceae</taxon>
        <taxon>Kitasatospora</taxon>
    </lineage>
</organism>
<evidence type="ECO:0000313" key="4">
    <source>
        <dbReference type="Proteomes" id="UP001432222"/>
    </source>
</evidence>
<dbReference type="Proteomes" id="UP001432222">
    <property type="component" value="Chromosome"/>
</dbReference>
<keyword evidence="2" id="KW-0472">Membrane</keyword>
<evidence type="ECO:0008006" key="5">
    <source>
        <dbReference type="Google" id="ProtNLM"/>
    </source>
</evidence>
<feature type="transmembrane region" description="Helical" evidence="2">
    <location>
        <begin position="133"/>
        <end position="150"/>
    </location>
</feature>
<evidence type="ECO:0000256" key="2">
    <source>
        <dbReference type="SAM" id="Phobius"/>
    </source>
</evidence>
<reference evidence="3" key="1">
    <citation type="submission" date="2022-10" db="EMBL/GenBank/DDBJ databases">
        <title>The complete genomes of actinobacterial strains from the NBC collection.</title>
        <authorList>
            <person name="Joergensen T.S."/>
            <person name="Alvarez Arevalo M."/>
            <person name="Sterndorff E.B."/>
            <person name="Faurdal D."/>
            <person name="Vuksanovic O."/>
            <person name="Mourched A.-S."/>
            <person name="Charusanti P."/>
            <person name="Shaw S."/>
            <person name="Blin K."/>
            <person name="Weber T."/>
        </authorList>
    </citation>
    <scope>NUCLEOTIDE SEQUENCE</scope>
    <source>
        <strain evidence="3">NBC_00222</strain>
    </source>
</reference>
<evidence type="ECO:0000313" key="3">
    <source>
        <dbReference type="EMBL" id="WUQ87993.1"/>
    </source>
</evidence>
<feature type="transmembrane region" description="Helical" evidence="2">
    <location>
        <begin position="55"/>
        <end position="74"/>
    </location>
</feature>
<feature type="transmembrane region" description="Helical" evidence="2">
    <location>
        <begin position="94"/>
        <end position="113"/>
    </location>
</feature>
<keyword evidence="2" id="KW-1133">Transmembrane helix</keyword>
<name>A0ABZ1UA71_9ACTN</name>
<sequence>MPGRTQQRPATPDTAPDTTTPPRFVLWREVLIAYAAPAVMATAGGFATGQSELRIAALTTIAGTSALVATLVGLRHRRRSADSWAARGPIPLRALAFGLGCAALALAVGVAAAELLPRIPALADSPWPGRLRIDLPLSAAIAATMTTWRWRVSLPRRRRAH</sequence>
<feature type="transmembrane region" description="Helical" evidence="2">
    <location>
        <begin position="31"/>
        <end position="49"/>
    </location>
</feature>
<feature type="compositionally biased region" description="Low complexity" evidence="1">
    <location>
        <begin position="9"/>
        <end position="21"/>
    </location>
</feature>